<comment type="subcellular location">
    <subcellularLocation>
        <location evidence="1">Cell membrane</location>
        <topology evidence="1">Lipid-anchor</topology>
    </subcellularLocation>
</comment>
<dbReference type="PANTHER" id="PTHR34296">
    <property type="entry name" value="TRANSCRIPTIONAL ACTIVATOR PROTEIN MED"/>
    <property type="match status" value="1"/>
</dbReference>
<evidence type="ECO:0000256" key="6">
    <source>
        <dbReference type="ARBA" id="ARBA00023288"/>
    </source>
</evidence>
<dbReference type="Proteomes" id="UP001595756">
    <property type="component" value="Unassembled WGS sequence"/>
</dbReference>
<protein>
    <submittedName>
        <fullName evidence="9">BMP family protein</fullName>
    </submittedName>
</protein>
<feature type="signal peptide" evidence="7">
    <location>
        <begin position="1"/>
        <end position="32"/>
    </location>
</feature>
<evidence type="ECO:0000256" key="4">
    <source>
        <dbReference type="ARBA" id="ARBA00022729"/>
    </source>
</evidence>
<dbReference type="EMBL" id="JBHSDY010000010">
    <property type="protein sequence ID" value="MFC4299479.1"/>
    <property type="molecule type" value="Genomic_DNA"/>
</dbReference>
<evidence type="ECO:0000256" key="1">
    <source>
        <dbReference type="ARBA" id="ARBA00004193"/>
    </source>
</evidence>
<keyword evidence="6" id="KW-0449">Lipoprotein</keyword>
<keyword evidence="4 7" id="KW-0732">Signal</keyword>
<dbReference type="RefSeq" id="WP_376814010.1">
    <property type="nucleotide sequence ID" value="NZ_JBHSDY010000010.1"/>
</dbReference>
<keyword evidence="5" id="KW-0472">Membrane</keyword>
<keyword evidence="10" id="KW-1185">Reference proteome</keyword>
<dbReference type="InterPro" id="IPR003760">
    <property type="entry name" value="PnrA-like"/>
</dbReference>
<dbReference type="InterPro" id="IPR028082">
    <property type="entry name" value="Peripla_BP_I"/>
</dbReference>
<sequence>MLNLLKKSGHPFMMAAAGLAVAGALMAGPAVAQDKIKAAVIFGVNNPGAVNGWDRGHFHGAQKLIKEYGWDVDIAEGVPFPQMERTAERYGEAGYQVVIFTSSGQIRAWNAVAPKYPKTVFAMLSTTDSLPKSNNVVAYAPDFFSYGVLNGLVAGQATDSKKIGFVAGLAVKAVEDMWSGIVEGAKAVAPDVEPSYAFSGNWTDVPRAREVTDLQIRRGADVIIGNAGDGTLGILDAAKTGKAKFIGYATDWSADEPGTVLSSVLLGMDQWYDALAKEVASGKVEPKINIFGVNSFKVMPLNTKLLSADRIAKIDDSVRRYQSGELKVPVVRHEVKK</sequence>
<dbReference type="SUPFAM" id="SSF53822">
    <property type="entry name" value="Periplasmic binding protein-like I"/>
    <property type="match status" value="1"/>
</dbReference>
<comment type="caution">
    <text evidence="9">The sequence shown here is derived from an EMBL/GenBank/DDBJ whole genome shotgun (WGS) entry which is preliminary data.</text>
</comment>
<feature type="chain" id="PRO_5047067488" evidence="7">
    <location>
        <begin position="33"/>
        <end position="337"/>
    </location>
</feature>
<evidence type="ECO:0000256" key="7">
    <source>
        <dbReference type="SAM" id="SignalP"/>
    </source>
</evidence>
<proteinExistence type="inferred from homology"/>
<dbReference type="InterPro" id="IPR050957">
    <property type="entry name" value="BMP_lipoprotein"/>
</dbReference>
<dbReference type="Pfam" id="PF02608">
    <property type="entry name" value="Bmp"/>
    <property type="match status" value="1"/>
</dbReference>
<organism evidence="9 10">
    <name type="scientific">Castellaniella hirudinis</name>
    <dbReference type="NCBI Taxonomy" id="1144617"/>
    <lineage>
        <taxon>Bacteria</taxon>
        <taxon>Pseudomonadati</taxon>
        <taxon>Pseudomonadota</taxon>
        <taxon>Betaproteobacteria</taxon>
        <taxon>Burkholderiales</taxon>
        <taxon>Alcaligenaceae</taxon>
        <taxon>Castellaniella</taxon>
    </lineage>
</organism>
<accession>A0ABV8S303</accession>
<evidence type="ECO:0000256" key="2">
    <source>
        <dbReference type="ARBA" id="ARBA00008610"/>
    </source>
</evidence>
<name>A0ABV8S303_9BURK</name>
<evidence type="ECO:0000256" key="5">
    <source>
        <dbReference type="ARBA" id="ARBA00023136"/>
    </source>
</evidence>
<keyword evidence="3" id="KW-1003">Cell membrane</keyword>
<dbReference type="CDD" id="cd06304">
    <property type="entry name" value="PBP1_BmpA_Med_PnrA-like"/>
    <property type="match status" value="1"/>
</dbReference>
<evidence type="ECO:0000259" key="8">
    <source>
        <dbReference type="Pfam" id="PF02608"/>
    </source>
</evidence>
<comment type="similarity">
    <text evidence="2">Belongs to the BMP lipoprotein family.</text>
</comment>
<feature type="domain" description="ABC transporter substrate-binding protein PnrA-like" evidence="8">
    <location>
        <begin position="52"/>
        <end position="329"/>
    </location>
</feature>
<evidence type="ECO:0000256" key="3">
    <source>
        <dbReference type="ARBA" id="ARBA00022475"/>
    </source>
</evidence>
<evidence type="ECO:0000313" key="9">
    <source>
        <dbReference type="EMBL" id="MFC4299479.1"/>
    </source>
</evidence>
<gene>
    <name evidence="9" type="ORF">ACFO0J_15655</name>
</gene>
<dbReference type="PANTHER" id="PTHR34296:SF2">
    <property type="entry name" value="ABC TRANSPORTER GUANOSINE-BINDING PROTEIN NUPN"/>
    <property type="match status" value="1"/>
</dbReference>
<dbReference type="Gene3D" id="3.40.50.2300">
    <property type="match status" value="2"/>
</dbReference>
<evidence type="ECO:0000313" key="10">
    <source>
        <dbReference type="Proteomes" id="UP001595756"/>
    </source>
</evidence>
<reference evidence="10" key="1">
    <citation type="journal article" date="2019" name="Int. J. Syst. Evol. Microbiol.">
        <title>The Global Catalogue of Microorganisms (GCM) 10K type strain sequencing project: providing services to taxonomists for standard genome sequencing and annotation.</title>
        <authorList>
            <consortium name="The Broad Institute Genomics Platform"/>
            <consortium name="The Broad Institute Genome Sequencing Center for Infectious Disease"/>
            <person name="Wu L."/>
            <person name="Ma J."/>
        </authorList>
    </citation>
    <scope>NUCLEOTIDE SEQUENCE [LARGE SCALE GENOMIC DNA]</scope>
    <source>
        <strain evidence="10">CGMCC 1.19029</strain>
    </source>
</reference>